<dbReference type="RefSeq" id="WP_111593121.1">
    <property type="nucleotide sequence ID" value="NZ_QLMA01000005.1"/>
</dbReference>
<dbReference type="Pfam" id="PF07980">
    <property type="entry name" value="SusD_RagB"/>
    <property type="match status" value="1"/>
</dbReference>
<comment type="subcellular location">
    <subcellularLocation>
        <location evidence="1">Cell outer membrane</location>
    </subcellularLocation>
</comment>
<dbReference type="InterPro" id="IPR033985">
    <property type="entry name" value="SusD-like_N"/>
</dbReference>
<evidence type="ECO:0000256" key="3">
    <source>
        <dbReference type="ARBA" id="ARBA00022729"/>
    </source>
</evidence>
<comment type="caution">
    <text evidence="8">The sequence shown here is derived from an EMBL/GenBank/DDBJ whole genome shotgun (WGS) entry which is preliminary data.</text>
</comment>
<dbReference type="GO" id="GO:0009279">
    <property type="term" value="C:cell outer membrane"/>
    <property type="evidence" value="ECO:0007669"/>
    <property type="project" value="UniProtKB-SubCell"/>
</dbReference>
<gene>
    <name evidence="8" type="ORF">CLV59_105209</name>
</gene>
<evidence type="ECO:0000259" key="7">
    <source>
        <dbReference type="Pfam" id="PF14322"/>
    </source>
</evidence>
<feature type="domain" description="RagB/SusD" evidence="6">
    <location>
        <begin position="337"/>
        <end position="426"/>
    </location>
</feature>
<dbReference type="InterPro" id="IPR011990">
    <property type="entry name" value="TPR-like_helical_dom_sf"/>
</dbReference>
<protein>
    <submittedName>
        <fullName evidence="8">SusD-like starch-binding protein associating with outer membrane</fullName>
    </submittedName>
</protein>
<evidence type="ECO:0000313" key="9">
    <source>
        <dbReference type="Proteomes" id="UP000249819"/>
    </source>
</evidence>
<keyword evidence="5" id="KW-0998">Cell outer membrane</keyword>
<evidence type="ECO:0000259" key="6">
    <source>
        <dbReference type="Pfam" id="PF07980"/>
    </source>
</evidence>
<keyword evidence="4" id="KW-0472">Membrane</keyword>
<dbReference type="Pfam" id="PF14322">
    <property type="entry name" value="SusD-like_3"/>
    <property type="match status" value="1"/>
</dbReference>
<reference evidence="8 9" key="1">
    <citation type="submission" date="2018-06" db="EMBL/GenBank/DDBJ databases">
        <title>Genomic Encyclopedia of Archaeal and Bacterial Type Strains, Phase II (KMG-II): from individual species to whole genera.</title>
        <authorList>
            <person name="Goeker M."/>
        </authorList>
    </citation>
    <scope>NUCLEOTIDE SEQUENCE [LARGE SCALE GENOMIC DNA]</scope>
    <source>
        <strain evidence="8 9">DSM 29821</strain>
    </source>
</reference>
<name>A0A327VX90_9BACT</name>
<comment type="similarity">
    <text evidence="2">Belongs to the SusD family.</text>
</comment>
<evidence type="ECO:0000256" key="5">
    <source>
        <dbReference type="ARBA" id="ARBA00023237"/>
    </source>
</evidence>
<keyword evidence="3" id="KW-0732">Signal</keyword>
<dbReference type="Gene3D" id="1.25.40.390">
    <property type="match status" value="1"/>
</dbReference>
<dbReference type="InterPro" id="IPR012944">
    <property type="entry name" value="SusD_RagB_dom"/>
</dbReference>
<dbReference type="AlphaFoldDB" id="A0A327VX90"/>
<dbReference type="OrthoDB" id="653598at2"/>
<evidence type="ECO:0000313" key="8">
    <source>
        <dbReference type="EMBL" id="RAJ80102.1"/>
    </source>
</evidence>
<evidence type="ECO:0000256" key="2">
    <source>
        <dbReference type="ARBA" id="ARBA00006275"/>
    </source>
</evidence>
<dbReference type="EMBL" id="QLMA01000005">
    <property type="protein sequence ID" value="RAJ80102.1"/>
    <property type="molecule type" value="Genomic_DNA"/>
</dbReference>
<keyword evidence="9" id="KW-1185">Reference proteome</keyword>
<organism evidence="8 9">
    <name type="scientific">Chitinophaga dinghuensis</name>
    <dbReference type="NCBI Taxonomy" id="1539050"/>
    <lineage>
        <taxon>Bacteria</taxon>
        <taxon>Pseudomonadati</taxon>
        <taxon>Bacteroidota</taxon>
        <taxon>Chitinophagia</taxon>
        <taxon>Chitinophagales</taxon>
        <taxon>Chitinophagaceae</taxon>
        <taxon>Chitinophaga</taxon>
    </lineage>
</organism>
<accession>A0A327VX90</accession>
<dbReference type="Proteomes" id="UP000249819">
    <property type="component" value="Unassembled WGS sequence"/>
</dbReference>
<sequence length="455" mass="50820">MKYYKLIVAVCLPLTVMLLLNACRKFLDAKPDKKMVIPATLHDLQAMLDDVGAMNLSCPIAGEVAADNYYLTYDAWANLSVVTDKENYVWASDVSNDKDWSTAFKVVFKANVVLETLRDIDPDPGQIAVWKRIKGSALFYRAFAFFMIAQEFAPAYDPATASTDAGIPLRLTADINEISVRSSVEQTYSTIIKDLETASQLLPLQVEYKTRPSRVATFALLSRIHLSMSDYIKAANYADSCIGDGAQLLDYNRLSSTAAEPFVRFNPEVIFHVSANYSYCLDPARGNIDSILVQSYAAGDLRSQLFFRKNPNGASSFRGNYNGSSSSQLFAGLAADEVYLNLAESRARQGNITAALQTLNAFRQKRYTPESFFPVSTTSASEALAKVLEERRKQLVFRAIRWTDLRRLNKTPGTAITIKRRLNDQTYILPPNDLRYVLQIPNSVTSLIDIPKNPR</sequence>
<dbReference type="SUPFAM" id="SSF48452">
    <property type="entry name" value="TPR-like"/>
    <property type="match status" value="1"/>
</dbReference>
<proteinExistence type="inferred from homology"/>
<evidence type="ECO:0000256" key="1">
    <source>
        <dbReference type="ARBA" id="ARBA00004442"/>
    </source>
</evidence>
<feature type="domain" description="SusD-like N-terminal" evidence="7">
    <location>
        <begin position="25"/>
        <end position="226"/>
    </location>
</feature>
<evidence type="ECO:0000256" key="4">
    <source>
        <dbReference type="ARBA" id="ARBA00023136"/>
    </source>
</evidence>